<name>A0A8S1CWN0_9INSE</name>
<dbReference type="Proteomes" id="UP000494165">
    <property type="component" value="Unassembled WGS sequence"/>
</dbReference>
<evidence type="ECO:0000313" key="1">
    <source>
        <dbReference type="EMBL" id="CAB3374262.1"/>
    </source>
</evidence>
<reference evidence="1 2" key="1">
    <citation type="submission" date="2020-04" db="EMBL/GenBank/DDBJ databases">
        <authorList>
            <person name="Alioto T."/>
            <person name="Alioto T."/>
            <person name="Gomez Garrido J."/>
        </authorList>
    </citation>
    <scope>NUCLEOTIDE SEQUENCE [LARGE SCALE GENOMIC DNA]</scope>
</reference>
<gene>
    <name evidence="1" type="ORF">CLODIP_2_CD10752</name>
</gene>
<accession>A0A8S1CWN0</accession>
<dbReference type="EMBL" id="CADEPI010000095">
    <property type="protein sequence ID" value="CAB3374262.1"/>
    <property type="molecule type" value="Genomic_DNA"/>
</dbReference>
<sequence>MLIRGRIVLNFGVPFVYISLPAKVDGLLGTFTTLSGFFRCLLSLREIKCSAEAAKGSGWMIHHRNMKTL</sequence>
<dbReference type="AlphaFoldDB" id="A0A8S1CWN0"/>
<evidence type="ECO:0000313" key="2">
    <source>
        <dbReference type="Proteomes" id="UP000494165"/>
    </source>
</evidence>
<protein>
    <submittedName>
        <fullName evidence="1">Uncharacterized protein</fullName>
    </submittedName>
</protein>
<comment type="caution">
    <text evidence="1">The sequence shown here is derived from an EMBL/GenBank/DDBJ whole genome shotgun (WGS) entry which is preliminary data.</text>
</comment>
<keyword evidence="2" id="KW-1185">Reference proteome</keyword>
<organism evidence="1 2">
    <name type="scientific">Cloeon dipterum</name>
    <dbReference type="NCBI Taxonomy" id="197152"/>
    <lineage>
        <taxon>Eukaryota</taxon>
        <taxon>Metazoa</taxon>
        <taxon>Ecdysozoa</taxon>
        <taxon>Arthropoda</taxon>
        <taxon>Hexapoda</taxon>
        <taxon>Insecta</taxon>
        <taxon>Pterygota</taxon>
        <taxon>Palaeoptera</taxon>
        <taxon>Ephemeroptera</taxon>
        <taxon>Pisciforma</taxon>
        <taxon>Baetidae</taxon>
        <taxon>Cloeon</taxon>
    </lineage>
</organism>
<proteinExistence type="predicted"/>